<keyword evidence="8 10" id="KW-1133">Transmembrane helix</keyword>
<name>A0ABW1KZF0_9PROT</name>
<evidence type="ECO:0000256" key="8">
    <source>
        <dbReference type="ARBA" id="ARBA00022989"/>
    </source>
</evidence>
<evidence type="ECO:0000256" key="1">
    <source>
        <dbReference type="ARBA" id="ARBA00004377"/>
    </source>
</evidence>
<organism evidence="11 12">
    <name type="scientific">Hyphococcus aureus</name>
    <dbReference type="NCBI Taxonomy" id="2666033"/>
    <lineage>
        <taxon>Bacteria</taxon>
        <taxon>Pseudomonadati</taxon>
        <taxon>Pseudomonadota</taxon>
        <taxon>Alphaproteobacteria</taxon>
        <taxon>Parvularculales</taxon>
        <taxon>Parvularculaceae</taxon>
        <taxon>Hyphococcus</taxon>
    </lineage>
</organism>
<keyword evidence="12" id="KW-1185">Reference proteome</keyword>
<evidence type="ECO:0000256" key="7">
    <source>
        <dbReference type="ARBA" id="ARBA00022927"/>
    </source>
</evidence>
<dbReference type="EMBL" id="JBHPON010000002">
    <property type="protein sequence ID" value="MFC6036750.1"/>
    <property type="molecule type" value="Genomic_DNA"/>
</dbReference>
<evidence type="ECO:0000256" key="9">
    <source>
        <dbReference type="ARBA" id="ARBA00023136"/>
    </source>
</evidence>
<comment type="subcellular location">
    <subcellularLocation>
        <location evidence="1">Cell inner membrane</location>
        <topology evidence="1">Single-pass membrane protein</topology>
    </subcellularLocation>
</comment>
<evidence type="ECO:0000256" key="5">
    <source>
        <dbReference type="ARBA" id="ARBA00022519"/>
    </source>
</evidence>
<keyword evidence="3" id="KW-0813">Transport</keyword>
<evidence type="ECO:0000313" key="12">
    <source>
        <dbReference type="Proteomes" id="UP001596116"/>
    </source>
</evidence>
<sequence>MSWWHDLSARERLLILIAGGLAGLLFLSLGIMRPLADLRSDAARKASSARDGYELTAAAAAVAGGSDATAPQGAAPLRQAILETARGAGVELARIGSENNGQIEIQVAAVSGDVFFEWLALLQNRYGVSIAFADIARGEDGMVTPQVLVLER</sequence>
<comment type="similarity">
    <text evidence="2">Belongs to the GSP M family.</text>
</comment>
<dbReference type="Proteomes" id="UP001596116">
    <property type="component" value="Unassembled WGS sequence"/>
</dbReference>
<gene>
    <name evidence="11" type="primary">gspM</name>
    <name evidence="11" type="ORF">ACFMB1_14420</name>
</gene>
<keyword evidence="5" id="KW-0997">Cell inner membrane</keyword>
<accession>A0ABW1KZF0</accession>
<reference evidence="11 12" key="1">
    <citation type="submission" date="2024-09" db="EMBL/GenBank/DDBJ databases">
        <authorList>
            <person name="Zhang Z.-H."/>
        </authorList>
    </citation>
    <scope>NUCLEOTIDE SEQUENCE [LARGE SCALE GENOMIC DNA]</scope>
    <source>
        <strain evidence="11 12">HHTR114</strain>
    </source>
</reference>
<dbReference type="Gene3D" id="3.30.1360.100">
    <property type="entry name" value="General secretion pathway protein M, EpsM"/>
    <property type="match status" value="1"/>
</dbReference>
<keyword evidence="9 10" id="KW-0472">Membrane</keyword>
<keyword evidence="6 10" id="KW-0812">Transmembrane</keyword>
<evidence type="ECO:0000256" key="6">
    <source>
        <dbReference type="ARBA" id="ARBA00022692"/>
    </source>
</evidence>
<comment type="caution">
    <text evidence="11">The sequence shown here is derived from an EMBL/GenBank/DDBJ whole genome shotgun (WGS) entry which is preliminary data.</text>
</comment>
<dbReference type="RefSeq" id="WP_379882008.1">
    <property type="nucleotide sequence ID" value="NZ_JBHPON010000002.1"/>
</dbReference>
<dbReference type="InterPro" id="IPR007690">
    <property type="entry name" value="T2SS_GspM"/>
</dbReference>
<feature type="transmembrane region" description="Helical" evidence="10">
    <location>
        <begin position="12"/>
        <end position="32"/>
    </location>
</feature>
<dbReference type="Pfam" id="PF04612">
    <property type="entry name" value="T2SSM"/>
    <property type="match status" value="1"/>
</dbReference>
<evidence type="ECO:0000256" key="3">
    <source>
        <dbReference type="ARBA" id="ARBA00022448"/>
    </source>
</evidence>
<evidence type="ECO:0000256" key="10">
    <source>
        <dbReference type="SAM" id="Phobius"/>
    </source>
</evidence>
<keyword evidence="4" id="KW-1003">Cell membrane</keyword>
<dbReference type="InterPro" id="IPR023229">
    <property type="entry name" value="T2SS_M_periplasmic_sf"/>
</dbReference>
<proteinExistence type="inferred from homology"/>
<protein>
    <submittedName>
        <fullName evidence="11">Type II secretion system protein GspM</fullName>
    </submittedName>
</protein>
<dbReference type="SUPFAM" id="SSF103054">
    <property type="entry name" value="General secretion pathway protein M, EpsM"/>
    <property type="match status" value="1"/>
</dbReference>
<evidence type="ECO:0000313" key="11">
    <source>
        <dbReference type="EMBL" id="MFC6036750.1"/>
    </source>
</evidence>
<evidence type="ECO:0000256" key="2">
    <source>
        <dbReference type="ARBA" id="ARBA00010637"/>
    </source>
</evidence>
<evidence type="ECO:0000256" key="4">
    <source>
        <dbReference type="ARBA" id="ARBA00022475"/>
    </source>
</evidence>
<keyword evidence="7" id="KW-0653">Protein transport</keyword>